<reference evidence="1 2" key="1">
    <citation type="submission" date="2017-06" db="EMBL/GenBank/DDBJ databases">
        <title>Draft genome of Pseudomonas nitroreducens DF05.</title>
        <authorList>
            <person name="Iyer R."/>
        </authorList>
    </citation>
    <scope>NUCLEOTIDE SEQUENCE [LARGE SCALE GENOMIC DNA]</scope>
    <source>
        <strain evidence="1 2">DF05</strain>
    </source>
</reference>
<gene>
    <name evidence="1" type="ORF">CEG18_15595</name>
</gene>
<sequence>MTEFRRLDVEAVLHDAYPLFSFSCCREEGGRYSIALGSQLANMPRTTVVGIHSDELSSAGRVRSLGMELINSFIDP</sequence>
<dbReference type="Proteomes" id="UP000198145">
    <property type="component" value="Unassembled WGS sequence"/>
</dbReference>
<protein>
    <submittedName>
        <fullName evidence="1">Uncharacterized protein</fullName>
    </submittedName>
</protein>
<comment type="caution">
    <text evidence="1">The sequence shown here is derived from an EMBL/GenBank/DDBJ whole genome shotgun (WGS) entry which is preliminary data.</text>
</comment>
<evidence type="ECO:0000313" key="2">
    <source>
        <dbReference type="Proteomes" id="UP000198145"/>
    </source>
</evidence>
<accession>A0A246FAT4</accession>
<proteinExistence type="predicted"/>
<evidence type="ECO:0000313" key="1">
    <source>
        <dbReference type="EMBL" id="OWP49862.1"/>
    </source>
</evidence>
<dbReference type="RefSeq" id="WP_088418524.1">
    <property type="nucleotide sequence ID" value="NZ_NJBA01000005.1"/>
</dbReference>
<name>A0A246FAT4_PSENT</name>
<organism evidence="1 2">
    <name type="scientific">Pseudomonas nitroreducens</name>
    <dbReference type="NCBI Taxonomy" id="46680"/>
    <lineage>
        <taxon>Bacteria</taxon>
        <taxon>Pseudomonadati</taxon>
        <taxon>Pseudomonadota</taxon>
        <taxon>Gammaproteobacteria</taxon>
        <taxon>Pseudomonadales</taxon>
        <taxon>Pseudomonadaceae</taxon>
        <taxon>Pseudomonas</taxon>
    </lineage>
</organism>
<dbReference type="EMBL" id="NJBA01000005">
    <property type="protein sequence ID" value="OWP49862.1"/>
    <property type="molecule type" value="Genomic_DNA"/>
</dbReference>
<dbReference type="AlphaFoldDB" id="A0A246FAT4"/>